<dbReference type="PROSITE" id="PS51782">
    <property type="entry name" value="LYSM"/>
    <property type="match status" value="1"/>
</dbReference>
<proteinExistence type="predicted"/>
<keyword evidence="4" id="KW-1185">Reference proteome</keyword>
<evidence type="ECO:0000313" key="3">
    <source>
        <dbReference type="EMBL" id="RKQ33330.1"/>
    </source>
</evidence>
<accession>A0A495A1I3</accession>
<dbReference type="Gene3D" id="3.10.350.10">
    <property type="entry name" value="LysM domain"/>
    <property type="match status" value="1"/>
</dbReference>
<feature type="transmembrane region" description="Helical" evidence="1">
    <location>
        <begin position="55"/>
        <end position="78"/>
    </location>
</feature>
<protein>
    <submittedName>
        <fullName evidence="3">LysM peptidoglycan-binding domain-containing protein</fullName>
    </submittedName>
</protein>
<dbReference type="OrthoDB" id="5084290at2"/>
<evidence type="ECO:0000313" key="4">
    <source>
        <dbReference type="Proteomes" id="UP000249516"/>
    </source>
</evidence>
<organism evidence="3 4">
    <name type="scientific">Kocuria tytonis</name>
    <dbReference type="NCBI Taxonomy" id="2054280"/>
    <lineage>
        <taxon>Bacteria</taxon>
        <taxon>Bacillati</taxon>
        <taxon>Actinomycetota</taxon>
        <taxon>Actinomycetes</taxon>
        <taxon>Micrococcales</taxon>
        <taxon>Micrococcaceae</taxon>
        <taxon>Kocuria</taxon>
    </lineage>
</organism>
<evidence type="ECO:0000256" key="1">
    <source>
        <dbReference type="SAM" id="Phobius"/>
    </source>
</evidence>
<keyword evidence="1" id="KW-1133">Transmembrane helix</keyword>
<evidence type="ECO:0000259" key="2">
    <source>
        <dbReference type="PROSITE" id="PS51782"/>
    </source>
</evidence>
<dbReference type="AlphaFoldDB" id="A0A495A1I3"/>
<keyword evidence="1" id="KW-0472">Membrane</keyword>
<dbReference type="InterPro" id="IPR036779">
    <property type="entry name" value="LysM_dom_sf"/>
</dbReference>
<dbReference type="SMART" id="SM00257">
    <property type="entry name" value="LysM"/>
    <property type="match status" value="1"/>
</dbReference>
<comment type="caution">
    <text evidence="3">The sequence shown here is derived from an EMBL/GenBank/DDBJ whole genome shotgun (WGS) entry which is preliminary data.</text>
</comment>
<sequence>MTALIMPRTVRRAASSVGRAATIAGHPATAEHDAVAATAAESGSSSLRLTRRGRLFLIGLPFVTGAAALLVVAAVFLLPATVKASTDHVSEPVTHSVTVQAHQTLWDIAVAADPARDTREVMDDIAELNGLSSSVLSAGQVLEVPSR</sequence>
<gene>
    <name evidence="3" type="ORF">C1C97_011375</name>
</gene>
<name>A0A495A1I3_9MICC</name>
<dbReference type="Proteomes" id="UP000249516">
    <property type="component" value="Unassembled WGS sequence"/>
</dbReference>
<dbReference type="EMBL" id="PNJG02000005">
    <property type="protein sequence ID" value="RKQ33330.1"/>
    <property type="molecule type" value="Genomic_DNA"/>
</dbReference>
<keyword evidence="1" id="KW-0812">Transmembrane</keyword>
<dbReference type="InterPro" id="IPR018392">
    <property type="entry name" value="LysM"/>
</dbReference>
<feature type="domain" description="LysM" evidence="2">
    <location>
        <begin position="95"/>
        <end position="144"/>
    </location>
</feature>
<dbReference type="Pfam" id="PF01476">
    <property type="entry name" value="LysM"/>
    <property type="match status" value="1"/>
</dbReference>
<reference evidence="3 4" key="1">
    <citation type="submission" date="2018-10" db="EMBL/GenBank/DDBJ databases">
        <title>Kocuria tytouropygialis sp. nov., isolated from the uropygial gland of an American barn owl (Tyto furcata).</title>
        <authorList>
            <person name="Braun M.S."/>
            <person name="Wang E."/>
            <person name="Zimmermann S."/>
            <person name="Wagner H."/>
            <person name="Wink M."/>
        </authorList>
    </citation>
    <scope>NUCLEOTIDE SEQUENCE [LARGE SCALE GENOMIC DNA]</scope>
    <source>
        <strain evidence="3 4">442</strain>
    </source>
</reference>
<dbReference type="CDD" id="cd00118">
    <property type="entry name" value="LysM"/>
    <property type="match status" value="1"/>
</dbReference>
<dbReference type="RefSeq" id="WP_110919674.1">
    <property type="nucleotide sequence ID" value="NZ_PNJG02000005.1"/>
</dbReference>